<accession>A0A1M7B5L3</accession>
<dbReference type="InterPro" id="IPR036584">
    <property type="entry name" value="FliS_sf"/>
</dbReference>
<keyword evidence="6" id="KW-0969">Cilium</keyword>
<protein>
    <submittedName>
        <fullName evidence="6">Flagellar protein FliS</fullName>
    </submittedName>
</protein>
<dbReference type="NCBIfam" id="TIGR00208">
    <property type="entry name" value="fliS"/>
    <property type="match status" value="1"/>
</dbReference>
<dbReference type="AlphaFoldDB" id="A0A1M7B5L3"/>
<keyword evidence="4" id="KW-1005">Bacterial flagellum biogenesis</keyword>
<keyword evidence="5" id="KW-0143">Chaperone</keyword>
<sequence>MQFNAATAYQNNKINTATPAELTLMLYEGMIKFCNIAIMALDEENYERVNTNILKTEKILNHLRSTLEYKYPVAKDFENIYQYIYDQLVLANVHKDKELLEEMTEEIRGMRDTWKEVIKSTK</sequence>
<name>A0A1M7B5L3_9FIRM</name>
<proteinExistence type="inferred from homology"/>
<evidence type="ECO:0000313" key="6">
    <source>
        <dbReference type="EMBL" id="SHL50176.1"/>
    </source>
</evidence>
<keyword evidence="3" id="KW-0963">Cytoplasm</keyword>
<evidence type="ECO:0000256" key="1">
    <source>
        <dbReference type="ARBA" id="ARBA00004514"/>
    </source>
</evidence>
<dbReference type="PANTHER" id="PTHR34773">
    <property type="entry name" value="FLAGELLAR SECRETION CHAPERONE FLIS"/>
    <property type="match status" value="1"/>
</dbReference>
<dbReference type="CDD" id="cd16098">
    <property type="entry name" value="FliS"/>
    <property type="match status" value="1"/>
</dbReference>
<dbReference type="InterPro" id="IPR003713">
    <property type="entry name" value="FliS"/>
</dbReference>
<dbReference type="Pfam" id="PF02561">
    <property type="entry name" value="FliS"/>
    <property type="match status" value="1"/>
</dbReference>
<dbReference type="Gene3D" id="1.20.120.340">
    <property type="entry name" value="Flagellar protein FliS"/>
    <property type="match status" value="1"/>
</dbReference>
<evidence type="ECO:0000256" key="2">
    <source>
        <dbReference type="ARBA" id="ARBA00008787"/>
    </source>
</evidence>
<dbReference type="OrthoDB" id="1524959at2"/>
<dbReference type="PANTHER" id="PTHR34773:SF1">
    <property type="entry name" value="FLAGELLAR SECRETION CHAPERONE FLIS"/>
    <property type="match status" value="1"/>
</dbReference>
<dbReference type="EMBL" id="FRAC01000035">
    <property type="protein sequence ID" value="SHL50176.1"/>
    <property type="molecule type" value="Genomic_DNA"/>
</dbReference>
<organism evidence="6 7">
    <name type="scientific">Anaerocolumna jejuensis DSM 15929</name>
    <dbReference type="NCBI Taxonomy" id="1121322"/>
    <lineage>
        <taxon>Bacteria</taxon>
        <taxon>Bacillati</taxon>
        <taxon>Bacillota</taxon>
        <taxon>Clostridia</taxon>
        <taxon>Lachnospirales</taxon>
        <taxon>Lachnospiraceae</taxon>
        <taxon>Anaerocolumna</taxon>
    </lineage>
</organism>
<dbReference type="GO" id="GO:0071973">
    <property type="term" value="P:bacterial-type flagellum-dependent cell motility"/>
    <property type="evidence" value="ECO:0007669"/>
    <property type="project" value="TreeGrafter"/>
</dbReference>
<dbReference type="STRING" id="1121322.SAMN02745136_05034"/>
<dbReference type="GO" id="GO:0044780">
    <property type="term" value="P:bacterial-type flagellum assembly"/>
    <property type="evidence" value="ECO:0007669"/>
    <property type="project" value="InterPro"/>
</dbReference>
<dbReference type="RefSeq" id="WP_073279949.1">
    <property type="nucleotide sequence ID" value="NZ_FRAC01000035.1"/>
</dbReference>
<evidence type="ECO:0000256" key="3">
    <source>
        <dbReference type="ARBA" id="ARBA00022490"/>
    </source>
</evidence>
<dbReference type="Proteomes" id="UP000184386">
    <property type="component" value="Unassembled WGS sequence"/>
</dbReference>
<reference evidence="6 7" key="1">
    <citation type="submission" date="2016-11" db="EMBL/GenBank/DDBJ databases">
        <authorList>
            <person name="Jaros S."/>
            <person name="Januszkiewicz K."/>
            <person name="Wedrychowicz H."/>
        </authorList>
    </citation>
    <scope>NUCLEOTIDE SEQUENCE [LARGE SCALE GENOMIC DNA]</scope>
    <source>
        <strain evidence="6 7">DSM 15929</strain>
    </source>
</reference>
<dbReference type="GO" id="GO:0005829">
    <property type="term" value="C:cytosol"/>
    <property type="evidence" value="ECO:0007669"/>
    <property type="project" value="UniProtKB-SubCell"/>
</dbReference>
<dbReference type="SUPFAM" id="SSF101116">
    <property type="entry name" value="Flagellar export chaperone FliS"/>
    <property type="match status" value="1"/>
</dbReference>
<comment type="subcellular location">
    <subcellularLocation>
        <location evidence="1">Cytoplasm</location>
        <location evidence="1">Cytosol</location>
    </subcellularLocation>
</comment>
<dbReference type="PIRSF" id="PIRSF039090">
    <property type="entry name" value="Flis"/>
    <property type="match status" value="1"/>
</dbReference>
<evidence type="ECO:0000313" key="7">
    <source>
        <dbReference type="Proteomes" id="UP000184386"/>
    </source>
</evidence>
<gene>
    <name evidence="6" type="ORF">SAMN02745136_05034</name>
</gene>
<keyword evidence="6" id="KW-0282">Flagellum</keyword>
<keyword evidence="7" id="KW-1185">Reference proteome</keyword>
<evidence type="ECO:0000256" key="4">
    <source>
        <dbReference type="ARBA" id="ARBA00022795"/>
    </source>
</evidence>
<comment type="similarity">
    <text evidence="2">Belongs to the FliS family.</text>
</comment>
<evidence type="ECO:0000256" key="5">
    <source>
        <dbReference type="ARBA" id="ARBA00023186"/>
    </source>
</evidence>
<keyword evidence="6" id="KW-0966">Cell projection</keyword>